<comment type="caution">
    <text evidence="2">The sequence shown here is derived from an EMBL/GenBank/DDBJ whole genome shotgun (WGS) entry which is preliminary data.</text>
</comment>
<keyword evidence="2" id="KW-0413">Isomerase</keyword>
<dbReference type="GO" id="GO:0005506">
    <property type="term" value="F:iron ion binding"/>
    <property type="evidence" value="ECO:0007669"/>
    <property type="project" value="InterPro"/>
</dbReference>
<dbReference type="EMBL" id="BKCJ010008348">
    <property type="protein sequence ID" value="GEU81755.1"/>
    <property type="molecule type" value="Genomic_DNA"/>
</dbReference>
<dbReference type="GO" id="GO:0016853">
    <property type="term" value="F:isomerase activity"/>
    <property type="evidence" value="ECO:0007669"/>
    <property type="project" value="UniProtKB-KW"/>
</dbReference>
<evidence type="ECO:0000313" key="2">
    <source>
        <dbReference type="EMBL" id="GEU81755.1"/>
    </source>
</evidence>
<dbReference type="PANTHER" id="PTHR33591:SF2">
    <property type="entry name" value="BETA-CAROTENE ISOMERASE D27"/>
    <property type="match status" value="1"/>
</dbReference>
<dbReference type="AlphaFoldDB" id="A0A6L2NAU4"/>
<organism evidence="2">
    <name type="scientific">Tanacetum cinerariifolium</name>
    <name type="common">Dalmatian daisy</name>
    <name type="synonym">Chrysanthemum cinerariifolium</name>
    <dbReference type="NCBI Taxonomy" id="118510"/>
    <lineage>
        <taxon>Eukaryota</taxon>
        <taxon>Viridiplantae</taxon>
        <taxon>Streptophyta</taxon>
        <taxon>Embryophyta</taxon>
        <taxon>Tracheophyta</taxon>
        <taxon>Spermatophyta</taxon>
        <taxon>Magnoliopsida</taxon>
        <taxon>eudicotyledons</taxon>
        <taxon>Gunneridae</taxon>
        <taxon>Pentapetalae</taxon>
        <taxon>asterids</taxon>
        <taxon>campanulids</taxon>
        <taxon>Asterales</taxon>
        <taxon>Asteraceae</taxon>
        <taxon>Asteroideae</taxon>
        <taxon>Anthemideae</taxon>
        <taxon>Anthemidinae</taxon>
        <taxon>Tanacetum</taxon>
    </lineage>
</organism>
<dbReference type="InterPro" id="IPR038938">
    <property type="entry name" value="D27-like"/>
</dbReference>
<proteinExistence type="predicted"/>
<gene>
    <name evidence="2" type="ORF">Tci_053733</name>
</gene>
<protein>
    <submittedName>
        <fullName evidence="2">Beta-carotene isomerase D27, chloroplastic</fullName>
    </submittedName>
</protein>
<dbReference type="Pfam" id="PF13225">
    <property type="entry name" value="D27-like_C"/>
    <property type="match status" value="1"/>
</dbReference>
<dbReference type="Pfam" id="PF14223">
    <property type="entry name" value="Retrotran_gag_2"/>
    <property type="match status" value="1"/>
</dbReference>
<dbReference type="PANTHER" id="PTHR33591">
    <property type="entry name" value="BETA-CAROTENE ISOMERASE D27"/>
    <property type="match status" value="1"/>
</dbReference>
<reference evidence="2" key="1">
    <citation type="journal article" date="2019" name="Sci. Rep.">
        <title>Draft genome of Tanacetum cinerariifolium, the natural source of mosquito coil.</title>
        <authorList>
            <person name="Yamashiro T."/>
            <person name="Shiraishi A."/>
            <person name="Satake H."/>
            <person name="Nakayama K."/>
        </authorList>
    </citation>
    <scope>NUCLEOTIDE SEQUENCE</scope>
</reference>
<accession>A0A6L2NAU4</accession>
<name>A0A6L2NAU4_TANCI</name>
<feature type="non-terminal residue" evidence="2">
    <location>
        <position position="1"/>
    </location>
</feature>
<dbReference type="InterPro" id="IPR025114">
    <property type="entry name" value="D27-like_C"/>
</dbReference>
<evidence type="ECO:0000259" key="1">
    <source>
        <dbReference type="Pfam" id="PF13225"/>
    </source>
</evidence>
<feature type="domain" description="Beta-carotene isomerase D27-like C-terminal" evidence="1">
    <location>
        <begin position="518"/>
        <end position="599"/>
    </location>
</feature>
<sequence>SNSLQLDNEDLKQIDPDDLEEIDLKWQMAMLIMRARRLLQKSGRNLVFIIAPTTAKQRLAKKNELKTRETLLMALLDKHLLKFKIHKDAKSLMDAIKKRLGGNKETKKVQKTLLKQQYDNFTSLSSKSLDQIHDRLQKLISKLEIIGESLSQEDINMKFLRSLPSEWRTNTLICRNIADLEDQSLDYLFNNLKIYEAEVKSSSSTSLTTQNIDVVSSQYTDSIISLPQLDNDDLKQIDADDLEEMNLKWQMAMLTMRARSQITDKTGLSYDYQVFDFDELITSESDVCMPTSPVHDSETVSTILNVEPSTTKPNKDLSQSNRPAALIIDDWVSDSEDKSKGEPMPTQKAPIRLSKNKYDNLNQNPTISVLSLQPNMSTLVPLPFNSLFQKPTNNNNHRIFRLSAQSRETIQKTTNSVSRVEYTPGAFDNVFLNLFRNKMVQEVGWDSEKPGYDGLIDVANRLMVARTNSETKEAAVRILRSLFPPLLLELYKILISPIAQGKLAAVMVARVTAISCQWLMGTCTVNNVDLPDGSSLPTGVFVERCKYLEESKCVGICVNTCKLPTQAFFMDHMGVPLFMEPNFNDYSCQFKFGVSPPEEDGTLKEPCLEACRNATRRRTLATNTLEMKCPKA</sequence>